<dbReference type="PANTHER" id="PTHR21666:SF270">
    <property type="entry name" value="MUREIN HYDROLASE ACTIVATOR ENVC"/>
    <property type="match status" value="1"/>
</dbReference>
<evidence type="ECO:0000259" key="1">
    <source>
        <dbReference type="Pfam" id="PF01551"/>
    </source>
</evidence>
<accession>A0ABT1LI40</accession>
<dbReference type="InterPro" id="IPR011055">
    <property type="entry name" value="Dup_hybrid_motif"/>
</dbReference>
<dbReference type="Proteomes" id="UP001524318">
    <property type="component" value="Unassembled WGS sequence"/>
</dbReference>
<sequence>MGSGTAVLAVGFAPLELVPSSPYGLRTNPMTGEEGEFHWGVDFSASCGTRVHSADAGVVREVGWHQWGGGNRVEVDHGNGLITSYDHLEGIAVRKGQPVQAGEVIANVGTTGASTGAVSGTGPGTDGRAIRRRLCRTACALTRFLGGARSTALVTS</sequence>
<dbReference type="EMBL" id="JANCLV010000001">
    <property type="protein sequence ID" value="MCP8998133.1"/>
    <property type="molecule type" value="Genomic_DNA"/>
</dbReference>
<reference evidence="2 3" key="1">
    <citation type="submission" date="2022-06" db="EMBL/GenBank/DDBJ databases">
        <title>Pseudarthrobacter sp. strain RMG13 Genome sequencing and assembly.</title>
        <authorList>
            <person name="Kim I."/>
        </authorList>
    </citation>
    <scope>NUCLEOTIDE SEQUENCE [LARGE SCALE GENOMIC DNA]</scope>
    <source>
        <strain evidence="2 3">RMG13</strain>
    </source>
</reference>
<dbReference type="CDD" id="cd12797">
    <property type="entry name" value="M23_peptidase"/>
    <property type="match status" value="1"/>
</dbReference>
<evidence type="ECO:0000313" key="3">
    <source>
        <dbReference type="Proteomes" id="UP001524318"/>
    </source>
</evidence>
<dbReference type="Gene3D" id="2.70.70.10">
    <property type="entry name" value="Glucose Permease (Domain IIA)"/>
    <property type="match status" value="1"/>
</dbReference>
<dbReference type="PANTHER" id="PTHR21666">
    <property type="entry name" value="PEPTIDASE-RELATED"/>
    <property type="match status" value="1"/>
</dbReference>
<dbReference type="SUPFAM" id="SSF51261">
    <property type="entry name" value="Duplicated hybrid motif"/>
    <property type="match status" value="1"/>
</dbReference>
<evidence type="ECO:0000313" key="2">
    <source>
        <dbReference type="EMBL" id="MCP8998133.1"/>
    </source>
</evidence>
<proteinExistence type="predicted"/>
<comment type="caution">
    <text evidence="2">The sequence shown here is derived from an EMBL/GenBank/DDBJ whole genome shotgun (WGS) entry which is preliminary data.</text>
</comment>
<dbReference type="RefSeq" id="WP_254746541.1">
    <property type="nucleotide sequence ID" value="NZ_JANCLV010000001.1"/>
</dbReference>
<gene>
    <name evidence="2" type="ORF">NFC73_00055</name>
</gene>
<keyword evidence="3" id="KW-1185">Reference proteome</keyword>
<name>A0ABT1LI40_9MICC</name>
<dbReference type="InterPro" id="IPR050570">
    <property type="entry name" value="Cell_wall_metabolism_enzyme"/>
</dbReference>
<organism evidence="2 3">
    <name type="scientific">Pseudarthrobacter humi</name>
    <dbReference type="NCBI Taxonomy" id="2952523"/>
    <lineage>
        <taxon>Bacteria</taxon>
        <taxon>Bacillati</taxon>
        <taxon>Actinomycetota</taxon>
        <taxon>Actinomycetes</taxon>
        <taxon>Micrococcales</taxon>
        <taxon>Micrococcaceae</taxon>
        <taxon>Pseudarthrobacter</taxon>
    </lineage>
</organism>
<feature type="domain" description="M23ase beta-sheet core" evidence="1">
    <location>
        <begin position="37"/>
        <end position="116"/>
    </location>
</feature>
<dbReference type="InterPro" id="IPR016047">
    <property type="entry name" value="M23ase_b-sheet_dom"/>
</dbReference>
<dbReference type="Pfam" id="PF01551">
    <property type="entry name" value="Peptidase_M23"/>
    <property type="match status" value="1"/>
</dbReference>
<protein>
    <submittedName>
        <fullName evidence="2">M23 family metallopeptidase</fullName>
    </submittedName>
</protein>